<feature type="compositionally biased region" description="Basic and acidic residues" evidence="1">
    <location>
        <begin position="1"/>
        <end position="11"/>
    </location>
</feature>
<evidence type="ECO:0000313" key="3">
    <source>
        <dbReference type="Proteomes" id="UP000176834"/>
    </source>
</evidence>
<evidence type="ECO:0000313" key="2">
    <source>
        <dbReference type="EMBL" id="OGN06487.1"/>
    </source>
</evidence>
<reference evidence="2 3" key="1">
    <citation type="journal article" date="2016" name="Nat. Commun.">
        <title>Thousands of microbial genomes shed light on interconnected biogeochemical processes in an aquifer system.</title>
        <authorList>
            <person name="Anantharaman K."/>
            <person name="Brown C.T."/>
            <person name="Hug L.A."/>
            <person name="Sharon I."/>
            <person name="Castelle C.J."/>
            <person name="Probst A.J."/>
            <person name="Thomas B.C."/>
            <person name="Singh A."/>
            <person name="Wilkins M.J."/>
            <person name="Karaoz U."/>
            <person name="Brodie E.L."/>
            <person name="Williams K.H."/>
            <person name="Hubbard S.S."/>
            <person name="Banfield J.F."/>
        </authorList>
    </citation>
    <scope>NUCLEOTIDE SEQUENCE [LARGE SCALE GENOMIC DNA]</scope>
</reference>
<dbReference type="AlphaFoldDB" id="A0A1F8F024"/>
<proteinExistence type="predicted"/>
<dbReference type="Proteomes" id="UP000176834">
    <property type="component" value="Unassembled WGS sequence"/>
</dbReference>
<accession>A0A1F8F024</accession>
<name>A0A1F8F024_9BACT</name>
<feature type="region of interest" description="Disordered" evidence="1">
    <location>
        <begin position="1"/>
        <end position="33"/>
    </location>
</feature>
<gene>
    <name evidence="2" type="ORF">A3B86_03510</name>
</gene>
<feature type="compositionally biased region" description="Low complexity" evidence="1">
    <location>
        <begin position="12"/>
        <end position="23"/>
    </location>
</feature>
<protein>
    <submittedName>
        <fullName evidence="2">Uncharacterized protein</fullName>
    </submittedName>
</protein>
<evidence type="ECO:0000256" key="1">
    <source>
        <dbReference type="SAM" id="MobiDB-lite"/>
    </source>
</evidence>
<dbReference type="EMBL" id="MGJN01000019">
    <property type="protein sequence ID" value="OGN06487.1"/>
    <property type="molecule type" value="Genomic_DNA"/>
</dbReference>
<sequence length="67" mass="7442">MRADDSGRDYHLSPSSPGPSAHSGLERGPNFGWTGPSLTQWGHPFYLEPKLVGWEPRLLSRRLGPKT</sequence>
<organism evidence="2 3">
    <name type="scientific">Candidatus Yanofskybacteria bacterium RIFCSPHIGHO2_02_FULL_38_22b</name>
    <dbReference type="NCBI Taxonomy" id="1802673"/>
    <lineage>
        <taxon>Bacteria</taxon>
        <taxon>Candidatus Yanofskyibacteriota</taxon>
    </lineage>
</organism>
<comment type="caution">
    <text evidence="2">The sequence shown here is derived from an EMBL/GenBank/DDBJ whole genome shotgun (WGS) entry which is preliminary data.</text>
</comment>